<name>A0A0B0P488_GOSAR</name>
<dbReference type="AlphaFoldDB" id="A0A0B0P488"/>
<keyword evidence="1" id="KW-0812">Transmembrane</keyword>
<protein>
    <submittedName>
        <fullName evidence="2">Protein TSD2</fullName>
    </submittedName>
</protein>
<keyword evidence="1" id="KW-1133">Transmembrane helix</keyword>
<accession>A0A0B0P488</accession>
<feature type="transmembrane region" description="Helical" evidence="1">
    <location>
        <begin position="33"/>
        <end position="50"/>
    </location>
</feature>
<evidence type="ECO:0000256" key="1">
    <source>
        <dbReference type="SAM" id="Phobius"/>
    </source>
</evidence>
<sequence>MQIYFTIDSTFYVSFTFMLYLTLRIGGKMSREVYAVAIVGPFPIAVTNLLDLTNG</sequence>
<keyword evidence="1" id="KW-0472">Membrane</keyword>
<dbReference type="EMBL" id="KN418885">
    <property type="protein sequence ID" value="KHG21558.1"/>
    <property type="molecule type" value="Genomic_DNA"/>
</dbReference>
<dbReference type="Proteomes" id="UP000032142">
    <property type="component" value="Unassembled WGS sequence"/>
</dbReference>
<organism evidence="2 3">
    <name type="scientific">Gossypium arboreum</name>
    <name type="common">Tree cotton</name>
    <name type="synonym">Gossypium nanking</name>
    <dbReference type="NCBI Taxonomy" id="29729"/>
    <lineage>
        <taxon>Eukaryota</taxon>
        <taxon>Viridiplantae</taxon>
        <taxon>Streptophyta</taxon>
        <taxon>Embryophyta</taxon>
        <taxon>Tracheophyta</taxon>
        <taxon>Spermatophyta</taxon>
        <taxon>Magnoliopsida</taxon>
        <taxon>eudicotyledons</taxon>
        <taxon>Gunneridae</taxon>
        <taxon>Pentapetalae</taxon>
        <taxon>rosids</taxon>
        <taxon>malvids</taxon>
        <taxon>Malvales</taxon>
        <taxon>Malvaceae</taxon>
        <taxon>Malvoideae</taxon>
        <taxon>Gossypium</taxon>
    </lineage>
</organism>
<gene>
    <name evidence="2" type="ORF">F383_27928</name>
</gene>
<proteinExistence type="predicted"/>
<evidence type="ECO:0000313" key="3">
    <source>
        <dbReference type="Proteomes" id="UP000032142"/>
    </source>
</evidence>
<reference evidence="3" key="1">
    <citation type="submission" date="2014-09" db="EMBL/GenBank/DDBJ databases">
        <authorList>
            <person name="Mudge J."/>
            <person name="Ramaraj T."/>
            <person name="Lindquist I.E."/>
            <person name="Bharti A.K."/>
            <person name="Sundararajan A."/>
            <person name="Cameron C.T."/>
            <person name="Woodward J.E."/>
            <person name="May G.D."/>
            <person name="Brubaker C."/>
            <person name="Broadhvest J."/>
            <person name="Wilkins T.A."/>
        </authorList>
    </citation>
    <scope>NUCLEOTIDE SEQUENCE</scope>
    <source>
        <strain evidence="3">cv. AKA8401</strain>
    </source>
</reference>
<keyword evidence="3" id="KW-1185">Reference proteome</keyword>
<evidence type="ECO:0000313" key="2">
    <source>
        <dbReference type="EMBL" id="KHG21558.1"/>
    </source>
</evidence>
<feature type="transmembrane region" description="Helical" evidence="1">
    <location>
        <begin position="6"/>
        <end position="26"/>
    </location>
</feature>